<dbReference type="SUPFAM" id="SSF53649">
    <property type="entry name" value="Alkaline phosphatase-like"/>
    <property type="match status" value="1"/>
</dbReference>
<proteinExistence type="predicted"/>
<dbReference type="Proteomes" id="UP000460298">
    <property type="component" value="Unassembled WGS sequence"/>
</dbReference>
<reference evidence="1 2" key="1">
    <citation type="submission" date="2019-10" db="EMBL/GenBank/DDBJ databases">
        <title>Extracellular Electron Transfer in a Candidatus Methanoperedens spp. Enrichment Culture.</title>
        <authorList>
            <person name="Berger S."/>
            <person name="Rangel Shaw D."/>
            <person name="Berben T."/>
            <person name="In 'T Zandt M."/>
            <person name="Frank J."/>
            <person name="Reimann J."/>
            <person name="Jetten M.S.M."/>
            <person name="Welte C.U."/>
        </authorList>
    </citation>
    <scope>NUCLEOTIDE SEQUENCE [LARGE SCALE GENOMIC DNA]</scope>
    <source>
        <strain evidence="1">SB12</strain>
    </source>
</reference>
<dbReference type="InterPro" id="IPR010869">
    <property type="entry name" value="DUF1501"/>
</dbReference>
<dbReference type="Pfam" id="PF07394">
    <property type="entry name" value="DUF1501"/>
    <property type="match status" value="1"/>
</dbReference>
<organism evidence="1 2">
    <name type="scientific">Leptonema illini</name>
    <dbReference type="NCBI Taxonomy" id="183"/>
    <lineage>
        <taxon>Bacteria</taxon>
        <taxon>Pseudomonadati</taxon>
        <taxon>Spirochaetota</taxon>
        <taxon>Spirochaetia</taxon>
        <taxon>Leptospirales</taxon>
        <taxon>Leptospiraceae</taxon>
        <taxon>Leptonema</taxon>
    </lineage>
</organism>
<dbReference type="EMBL" id="WBUI01000007">
    <property type="protein sequence ID" value="KAB2932911.1"/>
    <property type="molecule type" value="Genomic_DNA"/>
</dbReference>
<name>A0A833M1Z1_9LEPT</name>
<gene>
    <name evidence="1" type="ORF">F9K24_08580</name>
</gene>
<sequence>MISLTRSMSVCSRGIRPRKRRRACSAFFRAASRLREASSEIRYRILSGASCRAVNSSTSIDSRKGIIMKRSNDSSHKGLSRREFLVRGGAAMAALFGTKIHPLQAEGNSADQLTLPGGVKSVVFLNMMGGMSHVDTFDPKKTSMFRPVPSSIPGVSVGEPFARTARELHRVNLIRTVNSDVGDHEGAQHLLHTSHKRIAGFNDIPSFGAVIAFAKQGKGTYFPEHITIGGKGGLVGEGGFLGNRFASFHVSNLDRPVSNLKPAWGSVDSARMMRREMLLDLINGDFASRVQGTNVAVYEQLQKSALDFMNSDRLSVFELQSEPEAVRKRYGETMAGKALLLARRLAAVEVPFIEISIGGWDTHDNNRDRIAKIASELDPALATFLADMDSSGLLKQTLFVLSSEFGRTPDVSSNGDGRDHYPKVWTTLIGGGSLGRGRVIGQTDEKGERPVKDAVSVPEQMATIYAAAGLKGDAVLTTSFGRPFQLVSRAKPVQALF</sequence>
<accession>A0A833M1Z1</accession>
<dbReference type="PANTHER" id="PTHR43737">
    <property type="entry name" value="BLL7424 PROTEIN"/>
    <property type="match status" value="1"/>
</dbReference>
<evidence type="ECO:0000313" key="1">
    <source>
        <dbReference type="EMBL" id="KAB2932911.1"/>
    </source>
</evidence>
<comment type="caution">
    <text evidence="1">The sequence shown here is derived from an EMBL/GenBank/DDBJ whole genome shotgun (WGS) entry which is preliminary data.</text>
</comment>
<evidence type="ECO:0000313" key="2">
    <source>
        <dbReference type="Proteomes" id="UP000460298"/>
    </source>
</evidence>
<dbReference type="PANTHER" id="PTHR43737:SF1">
    <property type="entry name" value="DUF1501 DOMAIN-CONTAINING PROTEIN"/>
    <property type="match status" value="1"/>
</dbReference>
<dbReference type="InterPro" id="IPR017850">
    <property type="entry name" value="Alkaline_phosphatase_core_sf"/>
</dbReference>
<protein>
    <submittedName>
        <fullName evidence="1">DUF1501 domain-containing protein</fullName>
    </submittedName>
</protein>
<dbReference type="AlphaFoldDB" id="A0A833M1Z1"/>